<dbReference type="Pfam" id="PF01764">
    <property type="entry name" value="Lipase_3"/>
    <property type="match status" value="1"/>
</dbReference>
<evidence type="ECO:0000256" key="5">
    <source>
        <dbReference type="ARBA" id="ARBA00022692"/>
    </source>
</evidence>
<keyword evidence="19" id="KW-1185">Reference proteome</keyword>
<keyword evidence="12 16" id="KW-0472">Membrane</keyword>
<sequence length="853" mass="96056">MPALYLFNRRTLLAGDDLQLPSLSFGVVLGVQLFVFVPYLLYYTIELRLIDGDETNSGSGANLSYSWLPWSESAGLESAGRALYELDDYFEALDDLLPSMRTEACSTATDNFRHFLYPNMVLWNLAMVAIYCSLSLVNEKRIFQLSSLGTPTLTLHRVPLRATIEFKLTYLFGFNSVMLIYAFSYLTQFIGKYGACFPTAWWVVWFLLLTTQSVQFLLVLTTVISLCRAKPAQTDGTSGFYQRHIDSHNTHSNAEEAEEMWMNRCQGLCKTIALSTCFLFGGRDIVSHSAEGQAETFYGDVARALSDYFADFGTHNKRGLDVVPSDVHMQAQRKMLARREAMRQRSEHGSRPGNTSNAVSLEGDGQTNSALMFRSDNSPPSTTDLEDSVPTRSNSDEVYRPFSRTVLSPTNNEDFSRIEEGARFARYQLAIYTWVLYYYKYPVSGTVRLIGRAMKEKSKCKPGVASDSSRQLYEHTPDMESNETGANCEMSHRRIIGDNCIGIHESTLLAHGKIAPDDLAYASFGAGFYETPYCIIIDRKWKSIVLAIRGSLTLEDCVVDVLLEPSPLDALGERYGFDGDGQYCHGGVVECTMWLYEDLKNHRILETLMGEFPSYTLRVVGHSLGAGIGFILSLMLRSTIPSLRCLCYSPPGGLVTWDLAKECSGFVNSFVLDSDIVPRLSLDNMERLRDEVLHLISRVKLSKFEIAQQIMKREALDDMDTGDLDYILQQNEDMLYREDEIPESQFLQDLRQFETAQQERRASRGLKRSVALYPPGRITHLVKTGQRADCLHGTIGCITCGASNAGYEYTPIYKENDDFNEIEISATLWTDHFPNRVASELENVAREFGIDTS</sequence>
<comment type="subcellular location">
    <subcellularLocation>
        <location evidence="2">Cell membrane</location>
        <topology evidence="2">Multi-pass membrane protein</topology>
    </subcellularLocation>
</comment>
<dbReference type="GO" id="GO:0016298">
    <property type="term" value="F:lipase activity"/>
    <property type="evidence" value="ECO:0007669"/>
    <property type="project" value="TreeGrafter"/>
</dbReference>
<dbReference type="AlphaFoldDB" id="K0RXX4"/>
<feature type="transmembrane region" description="Helical" evidence="16">
    <location>
        <begin position="20"/>
        <end position="42"/>
    </location>
</feature>
<evidence type="ECO:0000256" key="2">
    <source>
        <dbReference type="ARBA" id="ARBA00004651"/>
    </source>
</evidence>
<keyword evidence="7" id="KW-0378">Hydrolase</keyword>
<dbReference type="CDD" id="cd00519">
    <property type="entry name" value="Lipase_3"/>
    <property type="match status" value="1"/>
</dbReference>
<evidence type="ECO:0000256" key="10">
    <source>
        <dbReference type="ARBA" id="ARBA00022989"/>
    </source>
</evidence>
<keyword evidence="8" id="KW-0106">Calcium</keyword>
<evidence type="ECO:0000256" key="1">
    <source>
        <dbReference type="ARBA" id="ARBA00001913"/>
    </source>
</evidence>
<accession>K0RXX4</accession>
<feature type="compositionally biased region" description="Polar residues" evidence="15">
    <location>
        <begin position="352"/>
        <end position="383"/>
    </location>
</feature>
<proteinExistence type="predicted"/>
<comment type="cofactor">
    <cofactor evidence="1">
        <name>Ca(2+)</name>
        <dbReference type="ChEBI" id="CHEBI:29108"/>
    </cofactor>
</comment>
<evidence type="ECO:0000313" key="19">
    <source>
        <dbReference type="Proteomes" id="UP000266841"/>
    </source>
</evidence>
<gene>
    <name evidence="18" type="ORF">THAOC_21232</name>
</gene>
<keyword evidence="9" id="KW-0442">Lipid degradation</keyword>
<evidence type="ECO:0000256" key="14">
    <source>
        <dbReference type="ARBA" id="ARBA00026104"/>
    </source>
</evidence>
<feature type="region of interest" description="Disordered" evidence="15">
    <location>
        <begin position="336"/>
        <end position="396"/>
    </location>
</feature>
<evidence type="ECO:0000256" key="15">
    <source>
        <dbReference type="SAM" id="MobiDB-lite"/>
    </source>
</evidence>
<feature type="compositionally biased region" description="Basic and acidic residues" evidence="15">
    <location>
        <begin position="337"/>
        <end position="350"/>
    </location>
</feature>
<keyword evidence="10 16" id="KW-1133">Transmembrane helix</keyword>
<dbReference type="OMA" id="IYTWVLY"/>
<comment type="caution">
    <text evidence="18">The sequence shown here is derived from an EMBL/GenBank/DDBJ whole genome shotgun (WGS) entry which is preliminary data.</text>
</comment>
<dbReference type="PANTHER" id="PTHR45792">
    <property type="entry name" value="DIACYLGLYCEROL LIPASE HOMOLOG-RELATED"/>
    <property type="match status" value="1"/>
</dbReference>
<dbReference type="PANTHER" id="PTHR45792:SF8">
    <property type="entry name" value="DIACYLGLYCEROL LIPASE-ALPHA"/>
    <property type="match status" value="1"/>
</dbReference>
<feature type="domain" description="Fungal lipase-type" evidence="17">
    <location>
        <begin position="545"/>
        <end position="683"/>
    </location>
</feature>
<keyword evidence="6" id="KW-0479">Metal-binding</keyword>
<dbReference type="SUPFAM" id="SSF53474">
    <property type="entry name" value="alpha/beta-Hydrolases"/>
    <property type="match status" value="1"/>
</dbReference>
<feature type="transmembrane region" description="Helical" evidence="16">
    <location>
        <begin position="202"/>
        <end position="224"/>
    </location>
</feature>
<reference evidence="18 19" key="1">
    <citation type="journal article" date="2012" name="Genome Biol.">
        <title>Genome and low-iron response of an oceanic diatom adapted to chronic iron limitation.</title>
        <authorList>
            <person name="Lommer M."/>
            <person name="Specht M."/>
            <person name="Roy A.S."/>
            <person name="Kraemer L."/>
            <person name="Andreson R."/>
            <person name="Gutowska M.A."/>
            <person name="Wolf J."/>
            <person name="Bergner S.V."/>
            <person name="Schilhabel M.B."/>
            <person name="Klostermeier U.C."/>
            <person name="Beiko R.G."/>
            <person name="Rosenstiel P."/>
            <person name="Hippler M."/>
            <person name="Laroche J."/>
        </authorList>
    </citation>
    <scope>NUCLEOTIDE SEQUENCE [LARGE SCALE GENOMIC DNA]</scope>
    <source>
        <strain evidence="18 19">CCMP1005</strain>
    </source>
</reference>
<dbReference type="Proteomes" id="UP000266841">
    <property type="component" value="Unassembled WGS sequence"/>
</dbReference>
<keyword evidence="3" id="KW-1003">Cell membrane</keyword>
<dbReference type="eggNOG" id="KOG2088">
    <property type="taxonomic scope" value="Eukaryota"/>
</dbReference>
<evidence type="ECO:0000256" key="7">
    <source>
        <dbReference type="ARBA" id="ARBA00022801"/>
    </source>
</evidence>
<evidence type="ECO:0000313" key="18">
    <source>
        <dbReference type="EMBL" id="EJK58628.1"/>
    </source>
</evidence>
<feature type="transmembrane region" description="Helical" evidence="16">
    <location>
        <begin position="168"/>
        <end position="190"/>
    </location>
</feature>
<dbReference type="OrthoDB" id="438440at2759"/>
<dbReference type="Gene3D" id="3.40.50.1820">
    <property type="entry name" value="alpha/beta hydrolase"/>
    <property type="match status" value="1"/>
</dbReference>
<keyword evidence="4" id="KW-0597">Phosphoprotein</keyword>
<evidence type="ECO:0000256" key="9">
    <source>
        <dbReference type="ARBA" id="ARBA00022963"/>
    </source>
</evidence>
<dbReference type="InterPro" id="IPR029058">
    <property type="entry name" value="AB_hydrolase_fold"/>
</dbReference>
<evidence type="ECO:0000256" key="4">
    <source>
        <dbReference type="ARBA" id="ARBA00022553"/>
    </source>
</evidence>
<evidence type="ECO:0000256" key="12">
    <source>
        <dbReference type="ARBA" id="ARBA00023136"/>
    </source>
</evidence>
<feature type="transmembrane region" description="Helical" evidence="16">
    <location>
        <begin position="120"/>
        <end position="137"/>
    </location>
</feature>
<dbReference type="InterPro" id="IPR052214">
    <property type="entry name" value="DAG_Lipase-Related"/>
</dbReference>
<evidence type="ECO:0000256" key="3">
    <source>
        <dbReference type="ARBA" id="ARBA00022475"/>
    </source>
</evidence>
<dbReference type="GO" id="GO:0046872">
    <property type="term" value="F:metal ion binding"/>
    <property type="evidence" value="ECO:0007669"/>
    <property type="project" value="UniProtKB-KW"/>
</dbReference>
<evidence type="ECO:0000256" key="6">
    <source>
        <dbReference type="ARBA" id="ARBA00022723"/>
    </source>
</evidence>
<keyword evidence="5 16" id="KW-0812">Transmembrane</keyword>
<keyword evidence="11" id="KW-0443">Lipid metabolism</keyword>
<dbReference type="GO" id="GO:0005886">
    <property type="term" value="C:plasma membrane"/>
    <property type="evidence" value="ECO:0007669"/>
    <property type="project" value="UniProtKB-SubCell"/>
</dbReference>
<evidence type="ECO:0000259" key="17">
    <source>
        <dbReference type="Pfam" id="PF01764"/>
    </source>
</evidence>
<dbReference type="EMBL" id="AGNL01024658">
    <property type="protein sequence ID" value="EJK58628.1"/>
    <property type="molecule type" value="Genomic_DNA"/>
</dbReference>
<evidence type="ECO:0000256" key="8">
    <source>
        <dbReference type="ARBA" id="ARBA00022837"/>
    </source>
</evidence>
<comment type="catalytic activity">
    <reaction evidence="13">
        <text>a 1,2-diacyl-sn-glycerol + H2O = a 2-acylglycerol + a fatty acid + H(+)</text>
        <dbReference type="Rhea" id="RHEA:33275"/>
        <dbReference type="ChEBI" id="CHEBI:15377"/>
        <dbReference type="ChEBI" id="CHEBI:15378"/>
        <dbReference type="ChEBI" id="CHEBI:17389"/>
        <dbReference type="ChEBI" id="CHEBI:17815"/>
        <dbReference type="ChEBI" id="CHEBI:28868"/>
        <dbReference type="EC" id="3.1.1.116"/>
    </reaction>
    <physiologicalReaction direction="left-to-right" evidence="13">
        <dbReference type="Rhea" id="RHEA:33276"/>
    </physiologicalReaction>
</comment>
<name>K0RXX4_THAOC</name>
<dbReference type="GO" id="GO:0016042">
    <property type="term" value="P:lipid catabolic process"/>
    <property type="evidence" value="ECO:0007669"/>
    <property type="project" value="UniProtKB-KW"/>
</dbReference>
<organism evidence="18 19">
    <name type="scientific">Thalassiosira oceanica</name>
    <name type="common">Marine diatom</name>
    <dbReference type="NCBI Taxonomy" id="159749"/>
    <lineage>
        <taxon>Eukaryota</taxon>
        <taxon>Sar</taxon>
        <taxon>Stramenopiles</taxon>
        <taxon>Ochrophyta</taxon>
        <taxon>Bacillariophyta</taxon>
        <taxon>Coscinodiscophyceae</taxon>
        <taxon>Thalassiosirophycidae</taxon>
        <taxon>Thalassiosirales</taxon>
        <taxon>Thalassiosiraceae</taxon>
        <taxon>Thalassiosira</taxon>
    </lineage>
</organism>
<evidence type="ECO:0000256" key="16">
    <source>
        <dbReference type="SAM" id="Phobius"/>
    </source>
</evidence>
<dbReference type="InterPro" id="IPR002921">
    <property type="entry name" value="Fungal_lipase-type"/>
</dbReference>
<protein>
    <recommendedName>
        <fullName evidence="14">sn-1-specific diacylglycerol lipase</fullName>
        <ecNumber evidence="14">3.1.1.116</ecNumber>
    </recommendedName>
</protein>
<dbReference type="EC" id="3.1.1.116" evidence="14"/>
<evidence type="ECO:0000256" key="11">
    <source>
        <dbReference type="ARBA" id="ARBA00023098"/>
    </source>
</evidence>
<evidence type="ECO:0000256" key="13">
    <source>
        <dbReference type="ARBA" id="ARBA00024531"/>
    </source>
</evidence>